<feature type="compositionally biased region" description="Basic and acidic residues" evidence="1">
    <location>
        <begin position="234"/>
        <end position="249"/>
    </location>
</feature>
<proteinExistence type="predicted"/>
<dbReference type="Proteomes" id="UP000244005">
    <property type="component" value="Unassembled WGS sequence"/>
</dbReference>
<dbReference type="AlphaFoldDB" id="A0A2R6X462"/>
<dbReference type="Gramene" id="Mp3g11340.1">
    <property type="protein sequence ID" value="Mp3g11340.1.cds"/>
    <property type="gene ID" value="Mp3g11340"/>
</dbReference>
<dbReference type="EMBL" id="KZ772709">
    <property type="protein sequence ID" value="PTQ40884.1"/>
    <property type="molecule type" value="Genomic_DNA"/>
</dbReference>
<evidence type="ECO:0000313" key="2">
    <source>
        <dbReference type="EMBL" id="PTQ40884.1"/>
    </source>
</evidence>
<feature type="compositionally biased region" description="Basic and acidic residues" evidence="1">
    <location>
        <begin position="156"/>
        <end position="167"/>
    </location>
</feature>
<reference evidence="3" key="1">
    <citation type="journal article" date="2017" name="Cell">
        <title>Insights into land plant evolution garnered from the Marchantia polymorpha genome.</title>
        <authorList>
            <person name="Bowman J.L."/>
            <person name="Kohchi T."/>
            <person name="Yamato K.T."/>
            <person name="Jenkins J."/>
            <person name="Shu S."/>
            <person name="Ishizaki K."/>
            <person name="Yamaoka S."/>
            <person name="Nishihama R."/>
            <person name="Nakamura Y."/>
            <person name="Berger F."/>
            <person name="Adam C."/>
            <person name="Aki S.S."/>
            <person name="Althoff F."/>
            <person name="Araki T."/>
            <person name="Arteaga-Vazquez M.A."/>
            <person name="Balasubrmanian S."/>
            <person name="Barry K."/>
            <person name="Bauer D."/>
            <person name="Boehm C.R."/>
            <person name="Briginshaw L."/>
            <person name="Caballero-Perez J."/>
            <person name="Catarino B."/>
            <person name="Chen F."/>
            <person name="Chiyoda S."/>
            <person name="Chovatia M."/>
            <person name="Davies K.M."/>
            <person name="Delmans M."/>
            <person name="Demura T."/>
            <person name="Dierschke T."/>
            <person name="Dolan L."/>
            <person name="Dorantes-Acosta A.E."/>
            <person name="Eklund D.M."/>
            <person name="Florent S.N."/>
            <person name="Flores-Sandoval E."/>
            <person name="Fujiyama A."/>
            <person name="Fukuzawa H."/>
            <person name="Galik B."/>
            <person name="Grimanelli D."/>
            <person name="Grimwood J."/>
            <person name="Grossniklaus U."/>
            <person name="Hamada T."/>
            <person name="Haseloff J."/>
            <person name="Hetherington A.J."/>
            <person name="Higo A."/>
            <person name="Hirakawa Y."/>
            <person name="Hundley H.N."/>
            <person name="Ikeda Y."/>
            <person name="Inoue K."/>
            <person name="Inoue S.I."/>
            <person name="Ishida S."/>
            <person name="Jia Q."/>
            <person name="Kakita M."/>
            <person name="Kanazawa T."/>
            <person name="Kawai Y."/>
            <person name="Kawashima T."/>
            <person name="Kennedy M."/>
            <person name="Kinose K."/>
            <person name="Kinoshita T."/>
            <person name="Kohara Y."/>
            <person name="Koide E."/>
            <person name="Komatsu K."/>
            <person name="Kopischke S."/>
            <person name="Kubo M."/>
            <person name="Kyozuka J."/>
            <person name="Lagercrantz U."/>
            <person name="Lin S.S."/>
            <person name="Lindquist E."/>
            <person name="Lipzen A.M."/>
            <person name="Lu C.W."/>
            <person name="De Luna E."/>
            <person name="Martienssen R.A."/>
            <person name="Minamino N."/>
            <person name="Mizutani M."/>
            <person name="Mizutani M."/>
            <person name="Mochizuki N."/>
            <person name="Monte I."/>
            <person name="Mosher R."/>
            <person name="Nagasaki H."/>
            <person name="Nakagami H."/>
            <person name="Naramoto S."/>
            <person name="Nishitani K."/>
            <person name="Ohtani M."/>
            <person name="Okamoto T."/>
            <person name="Okumura M."/>
            <person name="Phillips J."/>
            <person name="Pollak B."/>
            <person name="Reinders A."/>
            <person name="Rovekamp M."/>
            <person name="Sano R."/>
            <person name="Sawa S."/>
            <person name="Schmid M.W."/>
            <person name="Shirakawa M."/>
            <person name="Solano R."/>
            <person name="Spunde A."/>
            <person name="Suetsugu N."/>
            <person name="Sugano S."/>
            <person name="Sugiyama A."/>
            <person name="Sun R."/>
            <person name="Suzuki Y."/>
            <person name="Takenaka M."/>
            <person name="Takezawa D."/>
            <person name="Tomogane H."/>
            <person name="Tsuzuki M."/>
            <person name="Ueda T."/>
            <person name="Umeda M."/>
            <person name="Ward J.M."/>
            <person name="Watanabe Y."/>
            <person name="Yazaki K."/>
            <person name="Yokoyama R."/>
            <person name="Yoshitake Y."/>
            <person name="Yotsui I."/>
            <person name="Zachgo S."/>
            <person name="Schmutz J."/>
        </authorList>
    </citation>
    <scope>NUCLEOTIDE SEQUENCE [LARGE SCALE GENOMIC DNA]</scope>
    <source>
        <strain evidence="3">Tak-1</strain>
    </source>
</reference>
<sequence length="264" mass="28701">MGKKRPDATTSTEGPEYEHRQAIVKAAGPNEEAGATAGLLRRQETRPRQPPQPQHQQQKHQLLSREGHGHRHGPGQTQSQPASQPDGRSVISQSVGPTDDVPVYCTGLGSRAFDRRITALPCKPFSRPRYALRLPSGTGRRKRREPGPARLQARQAEAEAPKAERATQAKAARAAAAAVVAAAARAAGRHAGKHAGQLCARLSDRRAYSEDGRERESGGEERGDGERGRKRTHEGRGGEGREREREGRGVLRWRGGRLLGRCEG</sequence>
<feature type="compositionally biased region" description="Low complexity" evidence="1">
    <location>
        <begin position="169"/>
        <end position="186"/>
    </location>
</feature>
<keyword evidence="3" id="KW-1185">Reference proteome</keyword>
<accession>A0A2R6X462</accession>
<name>A0A2R6X462_MARPO</name>
<organism evidence="2 3">
    <name type="scientific">Marchantia polymorpha</name>
    <name type="common">Common liverwort</name>
    <name type="synonym">Marchantia aquatica</name>
    <dbReference type="NCBI Taxonomy" id="3197"/>
    <lineage>
        <taxon>Eukaryota</taxon>
        <taxon>Viridiplantae</taxon>
        <taxon>Streptophyta</taxon>
        <taxon>Embryophyta</taxon>
        <taxon>Marchantiophyta</taxon>
        <taxon>Marchantiopsida</taxon>
        <taxon>Marchantiidae</taxon>
        <taxon>Marchantiales</taxon>
        <taxon>Marchantiaceae</taxon>
        <taxon>Marchantia</taxon>
    </lineage>
</organism>
<evidence type="ECO:0000313" key="3">
    <source>
        <dbReference type="Proteomes" id="UP000244005"/>
    </source>
</evidence>
<feature type="region of interest" description="Disordered" evidence="1">
    <location>
        <begin position="128"/>
        <end position="250"/>
    </location>
</feature>
<gene>
    <name evidence="2" type="ORF">MARPO_0037s0063</name>
</gene>
<feature type="compositionally biased region" description="Basic and acidic residues" evidence="1">
    <location>
        <begin position="202"/>
        <end position="227"/>
    </location>
</feature>
<feature type="region of interest" description="Disordered" evidence="1">
    <location>
        <begin position="1"/>
        <end position="106"/>
    </location>
</feature>
<evidence type="ECO:0000256" key="1">
    <source>
        <dbReference type="SAM" id="MobiDB-lite"/>
    </source>
</evidence>
<protein>
    <submittedName>
        <fullName evidence="2">Uncharacterized protein</fullName>
    </submittedName>
</protein>